<accession>A0A392PW70</accession>
<name>A0A392PW70_9FABA</name>
<evidence type="ECO:0000313" key="3">
    <source>
        <dbReference type="Proteomes" id="UP000265520"/>
    </source>
</evidence>
<protein>
    <submittedName>
        <fullName evidence="2">RNA polymerase sigma factor sigB-like</fullName>
    </submittedName>
</protein>
<feature type="non-terminal residue" evidence="2">
    <location>
        <position position="1"/>
    </location>
</feature>
<evidence type="ECO:0000256" key="1">
    <source>
        <dbReference type="SAM" id="MobiDB-lite"/>
    </source>
</evidence>
<organism evidence="2 3">
    <name type="scientific">Trifolium medium</name>
    <dbReference type="NCBI Taxonomy" id="97028"/>
    <lineage>
        <taxon>Eukaryota</taxon>
        <taxon>Viridiplantae</taxon>
        <taxon>Streptophyta</taxon>
        <taxon>Embryophyta</taxon>
        <taxon>Tracheophyta</taxon>
        <taxon>Spermatophyta</taxon>
        <taxon>Magnoliopsida</taxon>
        <taxon>eudicotyledons</taxon>
        <taxon>Gunneridae</taxon>
        <taxon>Pentapetalae</taxon>
        <taxon>rosids</taxon>
        <taxon>fabids</taxon>
        <taxon>Fabales</taxon>
        <taxon>Fabaceae</taxon>
        <taxon>Papilionoideae</taxon>
        <taxon>50 kb inversion clade</taxon>
        <taxon>NPAAA clade</taxon>
        <taxon>Hologalegina</taxon>
        <taxon>IRL clade</taxon>
        <taxon>Trifolieae</taxon>
        <taxon>Trifolium</taxon>
    </lineage>
</organism>
<evidence type="ECO:0000313" key="2">
    <source>
        <dbReference type="EMBL" id="MCI15927.1"/>
    </source>
</evidence>
<feature type="non-terminal residue" evidence="2">
    <location>
        <position position="194"/>
    </location>
</feature>
<dbReference type="Proteomes" id="UP000265520">
    <property type="component" value="Unassembled WGS sequence"/>
</dbReference>
<feature type="compositionally biased region" description="Basic and acidic residues" evidence="1">
    <location>
        <begin position="1"/>
        <end position="13"/>
    </location>
</feature>
<comment type="caution">
    <text evidence="2">The sequence shown here is derived from an EMBL/GenBank/DDBJ whole genome shotgun (WGS) entry which is preliminary data.</text>
</comment>
<keyword evidence="3" id="KW-1185">Reference proteome</keyword>
<proteinExistence type="predicted"/>
<sequence>DSIDARSGRQTERKARRVRAAGKAATNVVSFKFGSTGRKKRVRTQEVDYSDPLRYLRSTTRATRLLTASEEVKLKGLKEVIKKWNLEVYGEKDFKIKNLRKEIEQLDLKSEEVGLSEMEVLNRKNYFVELWRLLKSKDALRFQQSRANWLKQGDANTSYFHACVKRRGKCNAIKALRTDEGWVEGVHSIKTETV</sequence>
<reference evidence="2 3" key="1">
    <citation type="journal article" date="2018" name="Front. Plant Sci.">
        <title>Red Clover (Trifolium pratense) and Zigzag Clover (T. medium) - A Picture of Genomic Similarities and Differences.</title>
        <authorList>
            <person name="Dluhosova J."/>
            <person name="Istvanek J."/>
            <person name="Nedelnik J."/>
            <person name="Repkova J."/>
        </authorList>
    </citation>
    <scope>NUCLEOTIDE SEQUENCE [LARGE SCALE GENOMIC DNA]</scope>
    <source>
        <strain evidence="3">cv. 10/8</strain>
        <tissue evidence="2">Leaf</tissue>
    </source>
</reference>
<dbReference type="AlphaFoldDB" id="A0A392PW70"/>
<feature type="region of interest" description="Disordered" evidence="1">
    <location>
        <begin position="1"/>
        <end position="21"/>
    </location>
</feature>
<dbReference type="EMBL" id="LXQA010098634">
    <property type="protein sequence ID" value="MCI15927.1"/>
    <property type="molecule type" value="Genomic_DNA"/>
</dbReference>